<evidence type="ECO:0000259" key="6">
    <source>
        <dbReference type="PROSITE" id="PS51186"/>
    </source>
</evidence>
<organism evidence="7 8">
    <name type="scientific">Penicillium decumbens</name>
    <dbReference type="NCBI Taxonomy" id="69771"/>
    <lineage>
        <taxon>Eukaryota</taxon>
        <taxon>Fungi</taxon>
        <taxon>Dikarya</taxon>
        <taxon>Ascomycota</taxon>
        <taxon>Pezizomycotina</taxon>
        <taxon>Eurotiomycetes</taxon>
        <taxon>Eurotiomycetidae</taxon>
        <taxon>Eurotiales</taxon>
        <taxon>Aspergillaceae</taxon>
        <taxon>Penicillium</taxon>
    </lineage>
</organism>
<dbReference type="GO" id="GO:0003677">
    <property type="term" value="F:DNA binding"/>
    <property type="evidence" value="ECO:0007669"/>
    <property type="project" value="InterPro"/>
</dbReference>
<dbReference type="PANTHER" id="PTHR31001">
    <property type="entry name" value="UNCHARACTERIZED TRANSCRIPTIONAL REGULATORY PROTEIN"/>
    <property type="match status" value="1"/>
</dbReference>
<dbReference type="Proteomes" id="UP000191522">
    <property type="component" value="Unassembled WGS sequence"/>
</dbReference>
<dbReference type="SUPFAM" id="SSF55729">
    <property type="entry name" value="Acyl-CoA N-acyltransferases (Nat)"/>
    <property type="match status" value="1"/>
</dbReference>
<evidence type="ECO:0000256" key="2">
    <source>
        <dbReference type="ARBA" id="ARBA00023015"/>
    </source>
</evidence>
<dbReference type="STRING" id="69771.A0A1V6PNC2"/>
<keyword evidence="3" id="KW-0804">Transcription</keyword>
<dbReference type="PROSITE" id="PS51186">
    <property type="entry name" value="GNAT"/>
    <property type="match status" value="1"/>
</dbReference>
<feature type="region of interest" description="Disordered" evidence="5">
    <location>
        <begin position="1"/>
        <end position="58"/>
    </location>
</feature>
<dbReference type="InterPro" id="IPR000182">
    <property type="entry name" value="GNAT_dom"/>
</dbReference>
<feature type="region of interest" description="Disordered" evidence="5">
    <location>
        <begin position="416"/>
        <end position="436"/>
    </location>
</feature>
<keyword evidence="2" id="KW-0805">Transcription regulation</keyword>
<dbReference type="SMART" id="SM00906">
    <property type="entry name" value="Fungal_trans"/>
    <property type="match status" value="1"/>
</dbReference>
<protein>
    <recommendedName>
        <fullName evidence="6">N-acetyltransferase domain-containing protein</fullName>
    </recommendedName>
</protein>
<dbReference type="GO" id="GO:0008270">
    <property type="term" value="F:zinc ion binding"/>
    <property type="evidence" value="ECO:0007669"/>
    <property type="project" value="InterPro"/>
</dbReference>
<comment type="subcellular location">
    <subcellularLocation>
        <location evidence="1">Nucleus</location>
    </subcellularLocation>
</comment>
<dbReference type="EMBL" id="MDYL01000001">
    <property type="protein sequence ID" value="OQD78237.1"/>
    <property type="molecule type" value="Genomic_DNA"/>
</dbReference>
<evidence type="ECO:0000256" key="1">
    <source>
        <dbReference type="ARBA" id="ARBA00004123"/>
    </source>
</evidence>
<feature type="compositionally biased region" description="Basic and acidic residues" evidence="5">
    <location>
        <begin position="416"/>
        <end position="429"/>
    </location>
</feature>
<dbReference type="InterPro" id="IPR050613">
    <property type="entry name" value="Sec_Metabolite_Reg"/>
</dbReference>
<comment type="caution">
    <text evidence="7">The sequence shown here is derived from an EMBL/GenBank/DDBJ whole genome shotgun (WGS) entry which is preliminary data.</text>
</comment>
<keyword evidence="4" id="KW-0539">Nucleus</keyword>
<reference evidence="8" key="1">
    <citation type="journal article" date="2017" name="Nat. Microbiol.">
        <title>Global analysis of biosynthetic gene clusters reveals vast potential of secondary metabolite production in Penicillium species.</title>
        <authorList>
            <person name="Nielsen J.C."/>
            <person name="Grijseels S."/>
            <person name="Prigent S."/>
            <person name="Ji B."/>
            <person name="Dainat J."/>
            <person name="Nielsen K.F."/>
            <person name="Frisvad J.C."/>
            <person name="Workman M."/>
            <person name="Nielsen J."/>
        </authorList>
    </citation>
    <scope>NUCLEOTIDE SEQUENCE [LARGE SCALE GENOMIC DNA]</scope>
    <source>
        <strain evidence="8">IBT 11843</strain>
    </source>
</reference>
<evidence type="ECO:0000313" key="8">
    <source>
        <dbReference type="Proteomes" id="UP000191522"/>
    </source>
</evidence>
<dbReference type="GO" id="GO:0006351">
    <property type="term" value="P:DNA-templated transcription"/>
    <property type="evidence" value="ECO:0007669"/>
    <property type="project" value="InterPro"/>
</dbReference>
<dbReference type="GO" id="GO:0016747">
    <property type="term" value="F:acyltransferase activity, transferring groups other than amino-acyl groups"/>
    <property type="evidence" value="ECO:0007669"/>
    <property type="project" value="InterPro"/>
</dbReference>
<evidence type="ECO:0000256" key="3">
    <source>
        <dbReference type="ARBA" id="ARBA00023163"/>
    </source>
</evidence>
<name>A0A1V6PNC2_PENDC</name>
<dbReference type="InterPro" id="IPR016181">
    <property type="entry name" value="Acyl_CoA_acyltransferase"/>
</dbReference>
<dbReference type="CDD" id="cd12148">
    <property type="entry name" value="fungal_TF_MHR"/>
    <property type="match status" value="1"/>
</dbReference>
<dbReference type="PANTHER" id="PTHR31001:SF84">
    <property type="entry name" value="FUNGAL SPECIFIC TRANSCRIPTION FACTOR"/>
    <property type="match status" value="1"/>
</dbReference>
<sequence length="587" mass="65299">MVGTKAGKATRPVASCTECQRRKQKASHQMPRYLQRRPKPSVPSAEPAETPSQRSLSDVEIANIKDAQSETTTGDLPALAAKDELRNLGYLPDDQNLLFGNAAPISVLSSSKQASDAASPEMKNVLRLLPPKPYTDILIQRYLGVTNFNYYCLYPPTFSHDYAAWWSDRANGKPLAPEFTCLLIRVCACSMQYLDAKIQQKLESELGESAQSLSENYHHAAKQLSNTIAPGQGGLTQIQQLFLTAAWFKSESLFVESWHTLSSCIREAQELEMHKSSSKAVLSEFDIEMRRRIWCLLYVWDWQMSLLLSRPPIINQSSSPFELPNMQLERHATQDGPPSPVTHIAIQAELGRVIGRAPRTTGGTLDNTQAESLKSVDPQAFCSKYEYESQFTAERWLSPIQNPLGKTFAAVIDHNTESHKQEDPSRTSETEGTQTSFESLLGKEWVGTATILGPVPFPSEEGDTSNLKPWDALIKDGKYQVPSKPFAPGDLNGAHIVYVIVDMFVLPGVRGKGHTRRLLEIIIKAAEEEAMFFGASKTSVTGQIEPENVGAQEFYEAMGFKVWDDAVLMESRHGEADTGKHSMRCLW</sequence>
<proteinExistence type="predicted"/>
<evidence type="ECO:0000256" key="4">
    <source>
        <dbReference type="ARBA" id="ARBA00023242"/>
    </source>
</evidence>
<feature type="domain" description="N-acetyltransferase" evidence="6">
    <location>
        <begin position="500"/>
        <end position="584"/>
    </location>
</feature>
<dbReference type="AlphaFoldDB" id="A0A1V6PNC2"/>
<dbReference type="GO" id="GO:0005634">
    <property type="term" value="C:nucleus"/>
    <property type="evidence" value="ECO:0007669"/>
    <property type="project" value="UniProtKB-SubCell"/>
</dbReference>
<dbReference type="OrthoDB" id="9975416at2759"/>
<evidence type="ECO:0000256" key="5">
    <source>
        <dbReference type="SAM" id="MobiDB-lite"/>
    </source>
</evidence>
<accession>A0A1V6PNC2</accession>
<dbReference type="InterPro" id="IPR007219">
    <property type="entry name" value="XnlR_reg_dom"/>
</dbReference>
<dbReference type="Gene3D" id="3.40.630.30">
    <property type="match status" value="1"/>
</dbReference>
<dbReference type="Pfam" id="PF00583">
    <property type="entry name" value="Acetyltransf_1"/>
    <property type="match status" value="1"/>
</dbReference>
<keyword evidence="8" id="KW-1185">Reference proteome</keyword>
<evidence type="ECO:0000313" key="7">
    <source>
        <dbReference type="EMBL" id="OQD78237.1"/>
    </source>
</evidence>
<dbReference type="Pfam" id="PF04082">
    <property type="entry name" value="Fungal_trans"/>
    <property type="match status" value="1"/>
</dbReference>
<gene>
    <name evidence="7" type="ORF">PENDEC_c001G06869</name>
</gene>
<dbReference type="CDD" id="cd04301">
    <property type="entry name" value="NAT_SF"/>
    <property type="match status" value="1"/>
</dbReference>